<protein>
    <submittedName>
        <fullName evidence="4">Zinc-ribbon domain-containing protein</fullName>
    </submittedName>
</protein>
<keyword evidence="1" id="KW-0472">Membrane</keyword>
<keyword evidence="5" id="KW-1185">Reference proteome</keyword>
<comment type="caution">
    <text evidence="4">The sequence shown here is derived from an EMBL/GenBank/DDBJ whole genome shotgun (WGS) entry which is preliminary data.</text>
</comment>
<evidence type="ECO:0000313" key="3">
    <source>
        <dbReference type="EMBL" id="MCZ3365442.1"/>
    </source>
</evidence>
<evidence type="ECO:0000259" key="2">
    <source>
        <dbReference type="Pfam" id="PF13240"/>
    </source>
</evidence>
<feature type="transmembrane region" description="Helical" evidence="1">
    <location>
        <begin position="49"/>
        <end position="70"/>
    </location>
</feature>
<dbReference type="EMBL" id="JAPVER010000020">
    <property type="protein sequence ID" value="MCZ3365442.1"/>
    <property type="molecule type" value="Genomic_DNA"/>
</dbReference>
<evidence type="ECO:0000313" key="4">
    <source>
        <dbReference type="EMBL" id="MCZ3373193.1"/>
    </source>
</evidence>
<feature type="domain" description="Zinc-ribbon" evidence="2">
    <location>
        <begin position="5"/>
        <end position="26"/>
    </location>
</feature>
<reference evidence="4" key="1">
    <citation type="submission" date="2022-12" db="EMBL/GenBank/DDBJ databases">
        <title>Reclassification of two methanogenic archaea species isolated from the Kolyma lowland permafrost.</title>
        <authorList>
            <person name="Trubitsyn V.E."/>
            <person name="Rivkina E.M."/>
            <person name="Shcherbakova V.A."/>
        </authorList>
    </citation>
    <scope>NUCLEOTIDE SEQUENCE</scope>
    <source>
        <strain evidence="3">M2</strain>
        <strain evidence="4">MK4</strain>
    </source>
</reference>
<dbReference type="Proteomes" id="UP001074446">
    <property type="component" value="Unassembled WGS sequence"/>
</dbReference>
<sequence>MAKVCQNCGNKNKNAAKFCENCGTSLTNTESTQEGIKDWWDNQSSNSKYGIGLIGFCCLFVIVGLIALGISGMSSSDTASTYSQSTMTTVSNNTQSADTTSQPIVLSGKGQEATKTFHLNGGLTRFEMTHNGNSNFIVHLMDTNGNVQEYVVNEIGAYNGSQAFNVPEGDYLLNVEADGSWTVKITQES</sequence>
<evidence type="ECO:0000256" key="1">
    <source>
        <dbReference type="SAM" id="Phobius"/>
    </source>
</evidence>
<name>A0A9E5A883_9EURY</name>
<gene>
    <name evidence="4" type="ORF">O3H35_11160</name>
    <name evidence="3" type="ORF">O3H54_06060</name>
</gene>
<dbReference type="EMBL" id="JAPVES010000030">
    <property type="protein sequence ID" value="MCZ3373193.1"/>
    <property type="molecule type" value="Genomic_DNA"/>
</dbReference>
<dbReference type="Pfam" id="PF13240">
    <property type="entry name" value="Zn_Ribbon_1"/>
    <property type="match status" value="1"/>
</dbReference>
<dbReference type="AlphaFoldDB" id="A0A9E5A883"/>
<evidence type="ECO:0000313" key="5">
    <source>
        <dbReference type="Proteomes" id="UP001068021"/>
    </source>
</evidence>
<keyword evidence="1" id="KW-0812">Transmembrane</keyword>
<dbReference type="Proteomes" id="UP001068021">
    <property type="component" value="Unassembled WGS sequence"/>
</dbReference>
<organism evidence="4">
    <name type="scientific">Methanobacterium veterum</name>
    <dbReference type="NCBI Taxonomy" id="408577"/>
    <lineage>
        <taxon>Archaea</taxon>
        <taxon>Methanobacteriati</taxon>
        <taxon>Methanobacteriota</taxon>
        <taxon>Methanomada group</taxon>
        <taxon>Methanobacteria</taxon>
        <taxon>Methanobacteriales</taxon>
        <taxon>Methanobacteriaceae</taxon>
        <taxon>Methanobacterium</taxon>
    </lineage>
</organism>
<dbReference type="RefSeq" id="WP_052375861.1">
    <property type="nucleotide sequence ID" value="NZ_JAPVER010000020.1"/>
</dbReference>
<proteinExistence type="predicted"/>
<accession>A0A9E5A883</accession>
<keyword evidence="1" id="KW-1133">Transmembrane helix</keyword>
<dbReference type="InterPro" id="IPR026870">
    <property type="entry name" value="Zinc_ribbon_dom"/>
</dbReference>